<evidence type="ECO:0000313" key="2">
    <source>
        <dbReference type="EMBL" id="KAK8393861.1"/>
    </source>
</evidence>
<keyword evidence="3" id="KW-1185">Reference proteome</keyword>
<reference evidence="2 3" key="1">
    <citation type="submission" date="2023-03" db="EMBL/GenBank/DDBJ databases">
        <title>High-quality genome of Scylla paramamosain provides insights in environmental adaptation.</title>
        <authorList>
            <person name="Zhang L."/>
        </authorList>
    </citation>
    <scope>NUCLEOTIDE SEQUENCE [LARGE SCALE GENOMIC DNA]</scope>
    <source>
        <strain evidence="2">LZ_2023a</strain>
        <tissue evidence="2">Muscle</tissue>
    </source>
</reference>
<proteinExistence type="predicted"/>
<organism evidence="2 3">
    <name type="scientific">Scylla paramamosain</name>
    <name type="common">Mud crab</name>
    <dbReference type="NCBI Taxonomy" id="85552"/>
    <lineage>
        <taxon>Eukaryota</taxon>
        <taxon>Metazoa</taxon>
        <taxon>Ecdysozoa</taxon>
        <taxon>Arthropoda</taxon>
        <taxon>Crustacea</taxon>
        <taxon>Multicrustacea</taxon>
        <taxon>Malacostraca</taxon>
        <taxon>Eumalacostraca</taxon>
        <taxon>Eucarida</taxon>
        <taxon>Decapoda</taxon>
        <taxon>Pleocyemata</taxon>
        <taxon>Brachyura</taxon>
        <taxon>Eubrachyura</taxon>
        <taxon>Portunoidea</taxon>
        <taxon>Portunidae</taxon>
        <taxon>Portuninae</taxon>
        <taxon>Scylla</taxon>
    </lineage>
</organism>
<dbReference type="EMBL" id="JARAKH010000020">
    <property type="protein sequence ID" value="KAK8393861.1"/>
    <property type="molecule type" value="Genomic_DNA"/>
</dbReference>
<keyword evidence="1" id="KW-0472">Membrane</keyword>
<evidence type="ECO:0000313" key="3">
    <source>
        <dbReference type="Proteomes" id="UP001487740"/>
    </source>
</evidence>
<dbReference type="AlphaFoldDB" id="A0AAW0U4K8"/>
<evidence type="ECO:0000256" key="1">
    <source>
        <dbReference type="SAM" id="Phobius"/>
    </source>
</evidence>
<keyword evidence="1" id="KW-1133">Transmembrane helix</keyword>
<keyword evidence="1" id="KW-0812">Transmembrane</keyword>
<evidence type="ECO:0008006" key="4">
    <source>
        <dbReference type="Google" id="ProtNLM"/>
    </source>
</evidence>
<comment type="caution">
    <text evidence="2">The sequence shown here is derived from an EMBL/GenBank/DDBJ whole genome shotgun (WGS) entry which is preliminary data.</text>
</comment>
<gene>
    <name evidence="2" type="ORF">O3P69_006886</name>
</gene>
<protein>
    <recommendedName>
        <fullName evidence="4">Secreted protein</fullName>
    </recommendedName>
</protein>
<name>A0AAW0U4K8_SCYPA</name>
<dbReference type="Proteomes" id="UP001487740">
    <property type="component" value="Unassembled WGS sequence"/>
</dbReference>
<feature type="transmembrane region" description="Helical" evidence="1">
    <location>
        <begin position="12"/>
        <end position="31"/>
    </location>
</feature>
<sequence length="114" mass="11917">MLPLNVLVAPDGGGGGGGDGMFVVVVVVVVMRRPSHRRIRPSGRALRGSAGCLGSTSCLPRCSGRKGRRLKIVRTAIPPVSRLCHHLSLSPPITSAIIAASRHCQSPSALCMKE</sequence>
<accession>A0AAW0U4K8</accession>